<evidence type="ECO:0000256" key="11">
    <source>
        <dbReference type="SAM" id="SignalP"/>
    </source>
</evidence>
<reference evidence="13" key="1">
    <citation type="submission" date="2020-06" db="EMBL/GenBank/DDBJ databases">
        <title>A chromosome-scale genome assembly of Talaromyces rugulosus W13939.</title>
        <authorList>
            <person name="Wang B."/>
            <person name="Guo L."/>
            <person name="Ye K."/>
            <person name="Wang L."/>
        </authorList>
    </citation>
    <scope>NUCLEOTIDE SEQUENCE [LARGE SCALE GENOMIC DNA]</scope>
    <source>
        <strain evidence="13">W13939</strain>
    </source>
</reference>
<dbReference type="CDD" id="cd07999">
    <property type="entry name" value="GH7_CBH_EG"/>
    <property type="match status" value="1"/>
</dbReference>
<dbReference type="PRINTS" id="PR00734">
    <property type="entry name" value="GLHYDRLASE7"/>
</dbReference>
<comment type="function">
    <text evidence="9">Has endoglucanase activity on substrates containing beta-1,4 glycosidic bonds, like in carboxymethylcellulose (CMC), hydroxyethylcellulose (HEC) and beta-glucan. Involved in the degradation of complex natural cellulosic substrates.</text>
</comment>
<name>A0A7H8QL77_TALRU</name>
<keyword evidence="4 10" id="KW-0136">Cellulose degradation</keyword>
<dbReference type="RefSeq" id="XP_035340858.1">
    <property type="nucleotide sequence ID" value="XM_035484965.1"/>
</dbReference>
<comment type="catalytic activity">
    <reaction evidence="1">
        <text>Endohydrolysis of (1-&gt;4)-beta-D-glucosidic linkages in cellulose, lichenin and cereal beta-D-glucans.</text>
        <dbReference type="EC" id="3.2.1.4"/>
    </reaction>
</comment>
<keyword evidence="7 10" id="KW-0326">Glycosidase</keyword>
<sequence length="439" mass="45871">MAGLLALGALVALPLASAQSAGTPDAHPQLVTYKCTTSGGCQAQNTSVVLDFNSHWIHQTNDSSASCLSNGSLDSSLCPDTETCTKNCVVDGTTNYTATGVSTSGSSLTMNQFTAGSDGDLEVTSSRLYLFDGASNSYVQFQMLNQELSFDVDVSTLVCGMNGALYFSEMESSGGQSSESPAGAAFGAGYCDAQCPKLDWLNGTVNTNDLGACCSEMDLWEANAYATQLTPHPCTEPGLYACSGDECGSSGVCEEAGCGFNPYAMGDQDFYKPGGTVDTNHPFTVVTQFLTNDNTTSGSLSEIRRLYVQNGTVIQNAVATVSSVAGNNSINGDYCSATDSAYSTWGGLPTSGEALERGMTLVFSIWDDSSAFMNWLDSGSAGPCDSTEGDPSTIQANAPNTSVTFSNIKWGDIGSTYGSGSTSKLASRHAHNHIRKSWH</sequence>
<dbReference type="GeneID" id="55989277"/>
<dbReference type="GO" id="GO:0030245">
    <property type="term" value="P:cellulose catabolic process"/>
    <property type="evidence" value="ECO:0007669"/>
    <property type="project" value="UniProtKB-KW"/>
</dbReference>
<evidence type="ECO:0000256" key="8">
    <source>
        <dbReference type="ARBA" id="ARBA00023326"/>
    </source>
</evidence>
<dbReference type="PANTHER" id="PTHR33753:SF1">
    <property type="entry name" value="ENDO-BETA-1,4-GLUCANASE CELB"/>
    <property type="match status" value="1"/>
</dbReference>
<gene>
    <name evidence="12" type="ORF">TRUGW13939_01767</name>
</gene>
<evidence type="ECO:0000256" key="4">
    <source>
        <dbReference type="ARBA" id="ARBA00023001"/>
    </source>
</evidence>
<accession>A0A7H8QL77</accession>
<comment type="similarity">
    <text evidence="2 10">Belongs to the glycosyl hydrolase 7 (cellulase C) family.</text>
</comment>
<protein>
    <recommendedName>
        <fullName evidence="10">Glucanase</fullName>
        <ecNumber evidence="10">3.2.1.-</ecNumber>
    </recommendedName>
</protein>
<evidence type="ECO:0000256" key="2">
    <source>
        <dbReference type="ARBA" id="ARBA00006044"/>
    </source>
</evidence>
<evidence type="ECO:0000313" key="12">
    <source>
        <dbReference type="EMBL" id="QKX54679.1"/>
    </source>
</evidence>
<keyword evidence="11" id="KW-0732">Signal</keyword>
<evidence type="ECO:0000313" key="13">
    <source>
        <dbReference type="Proteomes" id="UP000509510"/>
    </source>
</evidence>
<dbReference type="Gene3D" id="2.70.100.10">
    <property type="entry name" value="Glycoside hydrolase, family 7, domain"/>
    <property type="match status" value="1"/>
</dbReference>
<dbReference type="EMBL" id="CP055898">
    <property type="protein sequence ID" value="QKX54679.1"/>
    <property type="molecule type" value="Genomic_DNA"/>
</dbReference>
<dbReference type="InterPro" id="IPR001722">
    <property type="entry name" value="Glyco_hydro_7"/>
</dbReference>
<keyword evidence="6" id="KW-0119">Carbohydrate metabolism</keyword>
<evidence type="ECO:0000256" key="1">
    <source>
        <dbReference type="ARBA" id="ARBA00000966"/>
    </source>
</evidence>
<feature type="chain" id="PRO_5028967135" description="Glucanase" evidence="11">
    <location>
        <begin position="19"/>
        <end position="439"/>
    </location>
</feature>
<keyword evidence="5" id="KW-0325">Glycoprotein</keyword>
<dbReference type="OrthoDB" id="412382at2759"/>
<dbReference type="EC" id="3.2.1.-" evidence="10"/>
<dbReference type="InterPro" id="IPR013320">
    <property type="entry name" value="ConA-like_dom_sf"/>
</dbReference>
<organism evidence="12 13">
    <name type="scientific">Talaromyces rugulosus</name>
    <name type="common">Penicillium rugulosum</name>
    <dbReference type="NCBI Taxonomy" id="121627"/>
    <lineage>
        <taxon>Eukaryota</taxon>
        <taxon>Fungi</taxon>
        <taxon>Dikarya</taxon>
        <taxon>Ascomycota</taxon>
        <taxon>Pezizomycotina</taxon>
        <taxon>Eurotiomycetes</taxon>
        <taxon>Eurotiomycetidae</taxon>
        <taxon>Eurotiales</taxon>
        <taxon>Trichocomaceae</taxon>
        <taxon>Talaromyces</taxon>
        <taxon>Talaromyces sect. Islandici</taxon>
    </lineage>
</organism>
<dbReference type="GO" id="GO:0008810">
    <property type="term" value="F:cellulase activity"/>
    <property type="evidence" value="ECO:0007669"/>
    <property type="project" value="UniProtKB-EC"/>
</dbReference>
<dbReference type="SUPFAM" id="SSF49899">
    <property type="entry name" value="Concanavalin A-like lectins/glucanases"/>
    <property type="match status" value="1"/>
</dbReference>
<dbReference type="AlphaFoldDB" id="A0A7H8QL77"/>
<evidence type="ECO:0000256" key="7">
    <source>
        <dbReference type="ARBA" id="ARBA00023295"/>
    </source>
</evidence>
<evidence type="ECO:0000256" key="10">
    <source>
        <dbReference type="RuleBase" id="RU361164"/>
    </source>
</evidence>
<keyword evidence="13" id="KW-1185">Reference proteome</keyword>
<proteinExistence type="inferred from homology"/>
<evidence type="ECO:0000256" key="9">
    <source>
        <dbReference type="ARBA" id="ARBA00025192"/>
    </source>
</evidence>
<keyword evidence="8 10" id="KW-0624">Polysaccharide degradation</keyword>
<evidence type="ECO:0000256" key="6">
    <source>
        <dbReference type="ARBA" id="ARBA00023277"/>
    </source>
</evidence>
<evidence type="ECO:0000256" key="5">
    <source>
        <dbReference type="ARBA" id="ARBA00023180"/>
    </source>
</evidence>
<dbReference type="InterPro" id="IPR037019">
    <property type="entry name" value="Glyco_hydro_7_sf"/>
</dbReference>
<dbReference type="PANTHER" id="PTHR33753">
    <property type="entry name" value="1,4-BETA-D-GLUCAN CELLOBIOHYDROLASE B"/>
    <property type="match status" value="1"/>
</dbReference>
<dbReference type="KEGG" id="trg:TRUGW13939_01767"/>
<dbReference type="Pfam" id="PF00840">
    <property type="entry name" value="Glyco_hydro_7"/>
    <property type="match status" value="1"/>
</dbReference>
<keyword evidence="3 10" id="KW-0378">Hydrolase</keyword>
<feature type="signal peptide" evidence="11">
    <location>
        <begin position="1"/>
        <end position="18"/>
    </location>
</feature>
<evidence type="ECO:0000256" key="3">
    <source>
        <dbReference type="ARBA" id="ARBA00022801"/>
    </source>
</evidence>
<dbReference type="Proteomes" id="UP000509510">
    <property type="component" value="Chromosome I"/>
</dbReference>